<evidence type="ECO:0000313" key="2">
    <source>
        <dbReference type="EMBL" id="CAA9565533.1"/>
    </source>
</evidence>
<sequence>MLGTIQHRQHELVQARERQPSFGLHAGRAQHPHTGRFRAPTGRREKGGFPYARLAPYQQRAAALGESVDQPFEPGELALAAEDRTPVGAVRCGLRRCHAGDYCMHWHNFTRL</sequence>
<protein>
    <submittedName>
        <fullName evidence="2">Uncharacterized protein</fullName>
    </submittedName>
</protein>
<gene>
    <name evidence="2" type="ORF">AVDCRST_MAG18-1444</name>
</gene>
<feature type="region of interest" description="Disordered" evidence="1">
    <location>
        <begin position="1"/>
        <end position="45"/>
    </location>
</feature>
<reference evidence="2" key="1">
    <citation type="submission" date="2020-02" db="EMBL/GenBank/DDBJ databases">
        <authorList>
            <person name="Meier V. D."/>
        </authorList>
    </citation>
    <scope>NUCLEOTIDE SEQUENCE</scope>
    <source>
        <strain evidence="2">AVDCRST_MAG18</strain>
    </source>
</reference>
<dbReference type="EMBL" id="CADCWN010000107">
    <property type="protein sequence ID" value="CAA9565533.1"/>
    <property type="molecule type" value="Genomic_DNA"/>
</dbReference>
<dbReference type="AlphaFoldDB" id="A0A6J4V2N9"/>
<feature type="compositionally biased region" description="Basic and acidic residues" evidence="1">
    <location>
        <begin position="8"/>
        <end position="19"/>
    </location>
</feature>
<proteinExistence type="predicted"/>
<organism evidence="2">
    <name type="scientific">uncultured Thermomicrobiales bacterium</name>
    <dbReference type="NCBI Taxonomy" id="1645740"/>
    <lineage>
        <taxon>Bacteria</taxon>
        <taxon>Pseudomonadati</taxon>
        <taxon>Thermomicrobiota</taxon>
        <taxon>Thermomicrobia</taxon>
        <taxon>Thermomicrobiales</taxon>
        <taxon>environmental samples</taxon>
    </lineage>
</organism>
<accession>A0A6J4V2N9</accession>
<evidence type="ECO:0000256" key="1">
    <source>
        <dbReference type="SAM" id="MobiDB-lite"/>
    </source>
</evidence>
<name>A0A6J4V2N9_9BACT</name>